<dbReference type="PANTHER" id="PTHR42912:SF96">
    <property type="entry name" value="METHYLTRANSFERASE DOMAIN-CONTAINING PROTEIN"/>
    <property type="match status" value="1"/>
</dbReference>
<dbReference type="AlphaFoldDB" id="A0AAV3T9Y3"/>
<protein>
    <recommendedName>
        <fullName evidence="2">Methyltransferase type 11 domain-containing protein</fullName>
    </recommendedName>
</protein>
<gene>
    <name evidence="3" type="ORF">GCM10009020_18150</name>
</gene>
<feature type="domain" description="Methyltransferase type 11" evidence="2">
    <location>
        <begin position="68"/>
        <end position="161"/>
    </location>
</feature>
<organism evidence="3 4">
    <name type="scientific">Natronoarchaeum mannanilyticum</name>
    <dbReference type="NCBI Taxonomy" id="926360"/>
    <lineage>
        <taxon>Archaea</taxon>
        <taxon>Methanobacteriati</taxon>
        <taxon>Methanobacteriota</taxon>
        <taxon>Stenosarchaea group</taxon>
        <taxon>Halobacteria</taxon>
        <taxon>Halobacteriales</taxon>
        <taxon>Natronoarchaeaceae</taxon>
    </lineage>
</organism>
<dbReference type="Proteomes" id="UP001500420">
    <property type="component" value="Unassembled WGS sequence"/>
</dbReference>
<evidence type="ECO:0000256" key="1">
    <source>
        <dbReference type="SAM" id="MobiDB-lite"/>
    </source>
</evidence>
<dbReference type="CDD" id="cd02440">
    <property type="entry name" value="AdoMet_MTases"/>
    <property type="match status" value="1"/>
</dbReference>
<dbReference type="RefSeq" id="WP_343773673.1">
    <property type="nucleotide sequence ID" value="NZ_BAAADV010000003.1"/>
</dbReference>
<dbReference type="GO" id="GO:0008757">
    <property type="term" value="F:S-adenosylmethionine-dependent methyltransferase activity"/>
    <property type="evidence" value="ECO:0007669"/>
    <property type="project" value="InterPro"/>
</dbReference>
<evidence type="ECO:0000313" key="4">
    <source>
        <dbReference type="Proteomes" id="UP001500420"/>
    </source>
</evidence>
<proteinExistence type="predicted"/>
<dbReference type="Gene3D" id="3.40.50.150">
    <property type="entry name" value="Vaccinia Virus protein VP39"/>
    <property type="match status" value="1"/>
</dbReference>
<feature type="region of interest" description="Disordered" evidence="1">
    <location>
        <begin position="1"/>
        <end position="28"/>
    </location>
</feature>
<evidence type="ECO:0000259" key="2">
    <source>
        <dbReference type="Pfam" id="PF08241"/>
    </source>
</evidence>
<dbReference type="PANTHER" id="PTHR42912">
    <property type="entry name" value="METHYLTRANSFERASE"/>
    <property type="match status" value="1"/>
</dbReference>
<name>A0AAV3T9Y3_9EURY</name>
<keyword evidence="4" id="KW-1185">Reference proteome</keyword>
<dbReference type="SUPFAM" id="SSF53335">
    <property type="entry name" value="S-adenosyl-L-methionine-dependent methyltransferases"/>
    <property type="match status" value="1"/>
</dbReference>
<reference evidence="3 4" key="1">
    <citation type="journal article" date="2019" name="Int. J. Syst. Evol. Microbiol.">
        <title>The Global Catalogue of Microorganisms (GCM) 10K type strain sequencing project: providing services to taxonomists for standard genome sequencing and annotation.</title>
        <authorList>
            <consortium name="The Broad Institute Genomics Platform"/>
            <consortium name="The Broad Institute Genome Sequencing Center for Infectious Disease"/>
            <person name="Wu L."/>
            <person name="Ma J."/>
        </authorList>
    </citation>
    <scope>NUCLEOTIDE SEQUENCE [LARGE SCALE GENOMIC DNA]</scope>
    <source>
        <strain evidence="3 4">JCM 16328</strain>
    </source>
</reference>
<dbReference type="InterPro" id="IPR029063">
    <property type="entry name" value="SAM-dependent_MTases_sf"/>
</dbReference>
<accession>A0AAV3T9Y3</accession>
<dbReference type="Pfam" id="PF08241">
    <property type="entry name" value="Methyltransf_11"/>
    <property type="match status" value="1"/>
</dbReference>
<dbReference type="InterPro" id="IPR050508">
    <property type="entry name" value="Methyltransf_Superfamily"/>
</dbReference>
<comment type="caution">
    <text evidence="3">The sequence shown here is derived from an EMBL/GenBank/DDBJ whole genome shotgun (WGS) entry which is preliminary data.</text>
</comment>
<evidence type="ECO:0000313" key="3">
    <source>
        <dbReference type="EMBL" id="GAA0671939.1"/>
    </source>
</evidence>
<dbReference type="EMBL" id="BAAADV010000003">
    <property type="protein sequence ID" value="GAA0671939.1"/>
    <property type="molecule type" value="Genomic_DNA"/>
</dbReference>
<sequence length="228" mass="24636">MSDSATPDASDPAGSPDAPGDGRPMSTDEIRDTYADRASWFARLDWLDRLVTGRYREPLFSQASGRVLDVACGTGVNFPYLPPDVDLVGIDVSPEMLAGARQQLDGLDLDGELHEMDAQALAFEADSFDTVISSLSTCTFPDPVAALREMDRVCKPSGQILLLEHGRSDVEPIGRLQDWRADAHYESMGCRLTQEPLDHVAAAGLDVRDVRTALFGIVTAVEAEPSGD</sequence>
<dbReference type="InterPro" id="IPR013216">
    <property type="entry name" value="Methyltransf_11"/>
</dbReference>